<dbReference type="OrthoDB" id="4498277at2759"/>
<keyword evidence="1" id="KW-0732">Signal</keyword>
<gene>
    <name evidence="2" type="ORF">Asppvi_009003</name>
</gene>
<dbReference type="AlphaFoldDB" id="A0A9P3EVT7"/>
<protein>
    <submittedName>
        <fullName evidence="2">Uncharacterized protein</fullName>
    </submittedName>
</protein>
<feature type="chain" id="PRO_5040280382" evidence="1">
    <location>
        <begin position="23"/>
        <end position="105"/>
    </location>
</feature>
<feature type="signal peptide" evidence="1">
    <location>
        <begin position="1"/>
        <end position="22"/>
    </location>
</feature>
<organism evidence="2 3">
    <name type="scientific">Aspergillus pseudoviridinutans</name>
    <dbReference type="NCBI Taxonomy" id="1517512"/>
    <lineage>
        <taxon>Eukaryota</taxon>
        <taxon>Fungi</taxon>
        <taxon>Dikarya</taxon>
        <taxon>Ascomycota</taxon>
        <taxon>Pezizomycotina</taxon>
        <taxon>Eurotiomycetes</taxon>
        <taxon>Eurotiomycetidae</taxon>
        <taxon>Eurotiales</taxon>
        <taxon>Aspergillaceae</taxon>
        <taxon>Aspergillus</taxon>
        <taxon>Aspergillus subgen. Fumigati</taxon>
    </lineage>
</organism>
<accession>A0A9P3EVT7</accession>
<dbReference type="Proteomes" id="UP001043456">
    <property type="component" value="Unassembled WGS sequence"/>
</dbReference>
<keyword evidence="3" id="KW-1185">Reference proteome</keyword>
<dbReference type="EMBL" id="BHVY01000006">
    <property type="protein sequence ID" value="GIJ90054.1"/>
    <property type="molecule type" value="Genomic_DNA"/>
</dbReference>
<reference evidence="2 3" key="1">
    <citation type="submission" date="2018-10" db="EMBL/GenBank/DDBJ databases">
        <title>Pan-genome distribution and transcriptional activeness of fungal secondary metabolism genes in Aspergillus section Fumigati.</title>
        <authorList>
            <person name="Takahashi H."/>
            <person name="Umemura M."/>
            <person name="Ninomiya A."/>
            <person name="Kusuya Y."/>
            <person name="Urayama S."/>
            <person name="Shimizu M."/>
            <person name="Watanabe A."/>
            <person name="Kamei K."/>
            <person name="Yaguchi T."/>
            <person name="Hagiwara D."/>
        </authorList>
    </citation>
    <scope>NUCLEOTIDE SEQUENCE [LARGE SCALE GENOMIC DNA]</scope>
    <source>
        <strain evidence="2 3">IFM 55266</strain>
    </source>
</reference>
<comment type="caution">
    <text evidence="2">The sequence shown here is derived from an EMBL/GenBank/DDBJ whole genome shotgun (WGS) entry which is preliminary data.</text>
</comment>
<dbReference type="GeneID" id="67007613"/>
<dbReference type="RefSeq" id="XP_043160800.1">
    <property type="nucleotide sequence ID" value="XM_043304865.1"/>
</dbReference>
<name>A0A9P3EVT7_9EURO</name>
<evidence type="ECO:0000256" key="1">
    <source>
        <dbReference type="SAM" id="SignalP"/>
    </source>
</evidence>
<sequence length="105" mass="11116">MQFSQLLSVVFATAVAAQSTVAIVYLDPRFAGPAQQILSTDQCVLIDPNTMPPEVGSIQLASGVACTTYFDKGCQSQNQNLTSTQSTISGPPDAQSILCQRVNYG</sequence>
<evidence type="ECO:0000313" key="3">
    <source>
        <dbReference type="Proteomes" id="UP001043456"/>
    </source>
</evidence>
<evidence type="ECO:0000313" key="2">
    <source>
        <dbReference type="EMBL" id="GIJ90054.1"/>
    </source>
</evidence>
<proteinExistence type="predicted"/>